<evidence type="ECO:0000313" key="3">
    <source>
        <dbReference type="Proteomes" id="UP000192359"/>
    </source>
</evidence>
<dbReference type="Gene3D" id="1.10.1760.20">
    <property type="match status" value="1"/>
</dbReference>
<comment type="caution">
    <text evidence="2">The sequence shown here is derived from an EMBL/GenBank/DDBJ whole genome shotgun (WGS) entry which is preliminary data.</text>
</comment>
<feature type="transmembrane region" description="Helical" evidence="1">
    <location>
        <begin position="72"/>
        <end position="92"/>
    </location>
</feature>
<protein>
    <recommendedName>
        <fullName evidence="4">Glycosyl transferase family 9</fullName>
    </recommendedName>
</protein>
<proteinExistence type="predicted"/>
<accession>A0A1Y1RSN5</accession>
<feature type="transmembrane region" description="Helical" evidence="1">
    <location>
        <begin position="7"/>
        <end position="25"/>
    </location>
</feature>
<evidence type="ECO:0000313" key="2">
    <source>
        <dbReference type="EMBL" id="ORC25120.1"/>
    </source>
</evidence>
<dbReference type="OrthoDB" id="4427442at2"/>
<dbReference type="Proteomes" id="UP000192359">
    <property type="component" value="Unassembled WGS sequence"/>
</dbReference>
<sequence>MTSSQKVLNLFAALVIAGTYTWAVLTAGGTTNYAAYLEGTSDAQAAISLPLMLGYTAGVLLLLAANLTRLPLATIALIPFAAAFNIIVGQLVGFSGLPLYLDSLATVLIGVLAGPAAGAMTGIITNLAWGLTINPTTIPFAAGAALIGFLAGCAGRAGLFRRIWTALLAGFFTGILAGFVGAPIAAFVFGGGQGVGTGSVVAALQAAGQSLLGATTVQSLLSDPLDKTIAFALVWLMIKGLPARARTQFATR</sequence>
<evidence type="ECO:0008006" key="4">
    <source>
        <dbReference type="Google" id="ProtNLM"/>
    </source>
</evidence>
<name>A0A1Y1RSN5_9MICC</name>
<feature type="transmembrane region" description="Helical" evidence="1">
    <location>
        <begin position="45"/>
        <end position="65"/>
    </location>
</feature>
<keyword evidence="1" id="KW-1133">Transmembrane helix</keyword>
<feature type="transmembrane region" description="Helical" evidence="1">
    <location>
        <begin position="163"/>
        <end position="189"/>
    </location>
</feature>
<keyword evidence="3" id="KW-1185">Reference proteome</keyword>
<keyword evidence="1" id="KW-0472">Membrane</keyword>
<evidence type="ECO:0000256" key="1">
    <source>
        <dbReference type="SAM" id="Phobius"/>
    </source>
</evidence>
<reference evidence="2 3" key="1">
    <citation type="submission" date="2016-05" db="EMBL/GenBank/DDBJ databases">
        <title>Draft genome sequence of a porcine commensal Rothia nasimurium.</title>
        <authorList>
            <person name="Gaiser R.A."/>
            <person name="Van Baarlen P."/>
            <person name="Wells J.M."/>
        </authorList>
    </citation>
    <scope>NUCLEOTIDE SEQUENCE [LARGE SCALE GENOMIC DNA]</scope>
    <source>
        <strain evidence="2 3">PT-32</strain>
    </source>
</reference>
<keyword evidence="1" id="KW-0812">Transmembrane</keyword>
<dbReference type="AlphaFoldDB" id="A0A1Y1RSN5"/>
<dbReference type="EMBL" id="LXWF01000001">
    <property type="protein sequence ID" value="ORC25120.1"/>
    <property type="molecule type" value="Genomic_DNA"/>
</dbReference>
<feature type="transmembrane region" description="Helical" evidence="1">
    <location>
        <begin position="138"/>
        <end position="157"/>
    </location>
</feature>
<gene>
    <name evidence="2" type="ORF">A7979_08695</name>
</gene>
<feature type="transmembrane region" description="Helical" evidence="1">
    <location>
        <begin position="104"/>
        <end position="131"/>
    </location>
</feature>
<organism evidence="2 3">
    <name type="scientific">Rothia nasimurium</name>
    <dbReference type="NCBI Taxonomy" id="85336"/>
    <lineage>
        <taxon>Bacteria</taxon>
        <taxon>Bacillati</taxon>
        <taxon>Actinomycetota</taxon>
        <taxon>Actinomycetes</taxon>
        <taxon>Micrococcales</taxon>
        <taxon>Micrococcaceae</taxon>
        <taxon>Rothia</taxon>
    </lineage>
</organism>